<gene>
    <name evidence="10" type="ORF">I633_09650</name>
</gene>
<dbReference type="InterPro" id="IPR027417">
    <property type="entry name" value="P-loop_NTPase"/>
</dbReference>
<dbReference type="KEGG" id="amh:I633_09650"/>
<evidence type="ECO:0000256" key="2">
    <source>
        <dbReference type="ARBA" id="ARBA00022737"/>
    </source>
</evidence>
<evidence type="ECO:0000256" key="3">
    <source>
        <dbReference type="ARBA" id="ARBA00022741"/>
    </source>
</evidence>
<keyword evidence="10" id="KW-0378">Hydrolase</keyword>
<feature type="region of interest" description="Disordered" evidence="8">
    <location>
        <begin position="144"/>
        <end position="169"/>
    </location>
</feature>
<dbReference type="InterPro" id="IPR041546">
    <property type="entry name" value="ClpA/ClpB_AAA_lid"/>
</dbReference>
<dbReference type="InterPro" id="IPR036628">
    <property type="entry name" value="Clp_N_dom_sf"/>
</dbReference>
<keyword evidence="2 6" id="KW-0677">Repeat</keyword>
<feature type="compositionally biased region" description="Acidic residues" evidence="8">
    <location>
        <begin position="147"/>
        <end position="164"/>
    </location>
</feature>
<name>S5ACG0_9ALTE</name>
<evidence type="ECO:0000256" key="6">
    <source>
        <dbReference type="PROSITE-ProRule" id="PRU01251"/>
    </source>
</evidence>
<dbReference type="SMART" id="SM01086">
    <property type="entry name" value="ClpB_D2-small"/>
    <property type="match status" value="1"/>
</dbReference>
<organism evidence="10 11">
    <name type="scientific">Alteromonas mediterranea 615</name>
    <dbReference type="NCBI Taxonomy" id="1300253"/>
    <lineage>
        <taxon>Bacteria</taxon>
        <taxon>Pseudomonadati</taxon>
        <taxon>Pseudomonadota</taxon>
        <taxon>Gammaproteobacteria</taxon>
        <taxon>Alteromonadales</taxon>
        <taxon>Alteromonadaceae</taxon>
        <taxon>Alteromonas/Salinimonas group</taxon>
        <taxon>Alteromonas</taxon>
    </lineage>
</organism>
<dbReference type="Pfam" id="PF10431">
    <property type="entry name" value="ClpB_D2-small"/>
    <property type="match status" value="1"/>
</dbReference>
<dbReference type="PRINTS" id="PR00300">
    <property type="entry name" value="CLPPROTEASEA"/>
</dbReference>
<reference evidence="10 11" key="1">
    <citation type="journal article" date="2013" name="Genome Biol. Evol.">
        <title>Genomic Diversity of "Deep Ecotype" Alteromonas macleodii Isolates: Evidence for Pan-Mediterranean Clonal Frames.</title>
        <authorList>
            <person name="Lopez-Perez M."/>
            <person name="Gonzaga A."/>
            <person name="Rodriguez-Valera F."/>
        </authorList>
    </citation>
    <scope>NUCLEOTIDE SEQUENCE [LARGE SCALE GENOMIC DNA]</scope>
    <source>
        <strain evidence="11">'English Channel 615'</strain>
    </source>
</reference>
<dbReference type="Pfam" id="PF02861">
    <property type="entry name" value="Clp_N"/>
    <property type="match status" value="1"/>
</dbReference>
<dbReference type="InterPro" id="IPR004176">
    <property type="entry name" value="Clp_R_N"/>
</dbReference>
<dbReference type="PROSITE" id="PS51903">
    <property type="entry name" value="CLP_R"/>
    <property type="match status" value="1"/>
</dbReference>
<dbReference type="SUPFAM" id="SSF81923">
    <property type="entry name" value="Double Clp-N motif"/>
    <property type="match status" value="1"/>
</dbReference>
<dbReference type="InterPro" id="IPR003959">
    <property type="entry name" value="ATPase_AAA_core"/>
</dbReference>
<dbReference type="InterPro" id="IPR028299">
    <property type="entry name" value="ClpA/B_CS2"/>
</dbReference>
<dbReference type="CDD" id="cd19499">
    <property type="entry name" value="RecA-like_ClpB_Hsp104-like"/>
    <property type="match status" value="1"/>
</dbReference>
<evidence type="ECO:0000256" key="8">
    <source>
        <dbReference type="SAM" id="MobiDB-lite"/>
    </source>
</evidence>
<comment type="similarity">
    <text evidence="1 7">Belongs to the ClpA/ClpB family.</text>
</comment>
<evidence type="ECO:0000256" key="1">
    <source>
        <dbReference type="ARBA" id="ARBA00008675"/>
    </source>
</evidence>
<dbReference type="InterPro" id="IPR050130">
    <property type="entry name" value="ClpA_ClpB"/>
</dbReference>
<dbReference type="GO" id="GO:0006508">
    <property type="term" value="P:proteolysis"/>
    <property type="evidence" value="ECO:0007669"/>
    <property type="project" value="UniProtKB-KW"/>
</dbReference>
<feature type="domain" description="Clp R" evidence="9">
    <location>
        <begin position="1"/>
        <end position="146"/>
    </location>
</feature>
<dbReference type="PANTHER" id="PTHR11638">
    <property type="entry name" value="ATP-DEPENDENT CLP PROTEASE"/>
    <property type="match status" value="1"/>
</dbReference>
<dbReference type="PATRIC" id="fig|1300253.3.peg.2010"/>
<evidence type="ECO:0000256" key="4">
    <source>
        <dbReference type="ARBA" id="ARBA00022840"/>
    </source>
</evidence>
<dbReference type="Gene3D" id="3.40.50.300">
    <property type="entry name" value="P-loop containing nucleotide triphosphate hydrolases"/>
    <property type="match status" value="2"/>
</dbReference>
<evidence type="ECO:0000256" key="7">
    <source>
        <dbReference type="RuleBase" id="RU004432"/>
    </source>
</evidence>
<dbReference type="InterPro" id="IPR018368">
    <property type="entry name" value="ClpA/B_CS1"/>
</dbReference>
<dbReference type="AlphaFoldDB" id="S5ACG0"/>
<dbReference type="GO" id="GO:0008233">
    <property type="term" value="F:peptidase activity"/>
    <property type="evidence" value="ECO:0007669"/>
    <property type="project" value="UniProtKB-KW"/>
</dbReference>
<keyword evidence="10" id="KW-0645">Protease</keyword>
<keyword evidence="4 7" id="KW-0067">ATP-binding</keyword>
<dbReference type="SUPFAM" id="SSF52540">
    <property type="entry name" value="P-loop containing nucleoside triphosphate hydrolases"/>
    <property type="match status" value="2"/>
</dbReference>
<dbReference type="InterPro" id="IPR001270">
    <property type="entry name" value="ClpA/B"/>
</dbReference>
<proteinExistence type="inferred from homology"/>
<dbReference type="SMART" id="SM00382">
    <property type="entry name" value="AAA"/>
    <property type="match status" value="2"/>
</dbReference>
<accession>S5ACG0</accession>
<dbReference type="EMBL" id="CP004846">
    <property type="protein sequence ID" value="AGP77927.1"/>
    <property type="molecule type" value="Genomic_DNA"/>
</dbReference>
<dbReference type="GO" id="GO:0016887">
    <property type="term" value="F:ATP hydrolysis activity"/>
    <property type="evidence" value="ECO:0007669"/>
    <property type="project" value="InterPro"/>
</dbReference>
<dbReference type="FunFam" id="3.40.50.300:FF:000025">
    <property type="entry name" value="ATP-dependent Clp protease subunit"/>
    <property type="match status" value="1"/>
</dbReference>
<keyword evidence="3 7" id="KW-0547">Nucleotide-binding</keyword>
<dbReference type="Proteomes" id="UP000014909">
    <property type="component" value="Chromosome"/>
</dbReference>
<dbReference type="PROSITE" id="PS00870">
    <property type="entry name" value="CLPAB_1"/>
    <property type="match status" value="1"/>
</dbReference>
<evidence type="ECO:0000256" key="5">
    <source>
        <dbReference type="ARBA" id="ARBA00023186"/>
    </source>
</evidence>
<dbReference type="Pfam" id="PF17871">
    <property type="entry name" value="AAA_lid_9"/>
    <property type="match status" value="1"/>
</dbReference>
<dbReference type="Pfam" id="PF07724">
    <property type="entry name" value="AAA_2"/>
    <property type="match status" value="1"/>
</dbReference>
<evidence type="ECO:0000313" key="11">
    <source>
        <dbReference type="Proteomes" id="UP000014909"/>
    </source>
</evidence>
<dbReference type="GO" id="GO:0005737">
    <property type="term" value="C:cytoplasm"/>
    <property type="evidence" value="ECO:0007669"/>
    <property type="project" value="TreeGrafter"/>
</dbReference>
<dbReference type="BioCyc" id="AMAC1300253:G12YX-1540-MONOMER"/>
<dbReference type="HOGENOM" id="CLU_005070_4_2_6"/>
<dbReference type="CDD" id="cd00009">
    <property type="entry name" value="AAA"/>
    <property type="match status" value="1"/>
</dbReference>
<dbReference type="Gene3D" id="1.10.8.60">
    <property type="match status" value="2"/>
</dbReference>
<dbReference type="Gene3D" id="1.10.1780.10">
    <property type="entry name" value="Clp, N-terminal domain"/>
    <property type="match status" value="1"/>
</dbReference>
<protein>
    <submittedName>
        <fullName evidence="10">ATP-dependent Clp protease ATP-binding protein ClpA</fullName>
    </submittedName>
</protein>
<dbReference type="FunFam" id="3.40.50.300:FF:000010">
    <property type="entry name" value="Chaperone clpB 1, putative"/>
    <property type="match status" value="1"/>
</dbReference>
<dbReference type="InterPro" id="IPR019489">
    <property type="entry name" value="Clp_ATPase_C"/>
</dbReference>
<dbReference type="FunFam" id="1.10.8.60:FF:000011">
    <property type="entry name" value="ATP-dependent Clp protease ATP-binding subunit"/>
    <property type="match status" value="1"/>
</dbReference>
<dbReference type="InterPro" id="IPR003593">
    <property type="entry name" value="AAA+_ATPase"/>
</dbReference>
<dbReference type="PANTHER" id="PTHR11638:SF111">
    <property type="entry name" value="ATP-DEPENDENT CLP PROTEASE ATP-BINDING SUBUNIT CLPA"/>
    <property type="match status" value="1"/>
</dbReference>
<evidence type="ECO:0000259" key="9">
    <source>
        <dbReference type="PROSITE" id="PS51903"/>
    </source>
</evidence>
<dbReference type="InterPro" id="IPR013461">
    <property type="entry name" value="ClpA"/>
</dbReference>
<dbReference type="NCBIfam" id="TIGR02639">
    <property type="entry name" value="ClpA"/>
    <property type="match status" value="1"/>
</dbReference>
<dbReference type="GO" id="GO:0034605">
    <property type="term" value="P:cellular response to heat"/>
    <property type="evidence" value="ECO:0007669"/>
    <property type="project" value="TreeGrafter"/>
</dbReference>
<dbReference type="PROSITE" id="PS00871">
    <property type="entry name" value="CLPAB_2"/>
    <property type="match status" value="1"/>
</dbReference>
<dbReference type="GO" id="GO:0005524">
    <property type="term" value="F:ATP binding"/>
    <property type="evidence" value="ECO:0007669"/>
    <property type="project" value="UniProtKB-KW"/>
</dbReference>
<dbReference type="GO" id="GO:0043335">
    <property type="term" value="P:protein unfolding"/>
    <property type="evidence" value="ECO:0007669"/>
    <property type="project" value="InterPro"/>
</dbReference>
<evidence type="ECO:0000313" key="10">
    <source>
        <dbReference type="EMBL" id="AGP77927.1"/>
    </source>
</evidence>
<dbReference type="Pfam" id="PF00004">
    <property type="entry name" value="AAA"/>
    <property type="match status" value="1"/>
</dbReference>
<keyword evidence="5 7" id="KW-0143">Chaperone</keyword>
<sequence length="758" mass="83441">MLNKELEQTLNDAFVFAREHRHEFMTVEHLLLALLDNSAARDALKACGADIEAIKSELLSFVKDTTPLILDDQLNERETQPTLGFQRVLQRAVFHVQSSGKDEVTGANVLVAIFSEQESQAVYILKKADVTRLDVVNFISHGVSKADDDDPVNPETAEESESGEEGGSALSKYATDLNKHAKDGKIDPLIGRDSEVERTIQILCRRRKNNPLLVGEAGVGKTAIAEGLAYRIVNEDVPDVIAESTVYSLDLGGLLAGTKYRGDFEKRLKAILKELGKDKHAILFIDEIHTIIGAGAASGGVMDASNLLKPKLSSGELRCIGSTTYQEYQGIFEKDRALARRFQKVDVTEPSVSDTTKILLGLKSRYEEHHNVRFTQKAIQAAAELSAKYINERHLPDKAIDVMDEAGASQRLLPPSKRKKTINVGDIEQIIAKMARIPEKSVSASDKEVLKNLGRNLKMVVFGQDKAIETLNDAILLSRSGLGAEAKPIGSFLFAGPTGVGKTEVTQQLAKIMGVELVRFDMSEYMERHAVSRLIGAPPGYVGFDQGGLLTDAVIKNPYSVVLLDEIEKAHSDIYNILLQVMDHGTLTDNNGRKVDFRNVVLVMTTNAGVQETVRKSIGFKQQDHSHDALSEINKVFTPEFRNRLDGIIWFNHLDPEIILQVVDKFIIELQAQLDVKGVSLEVTSDARAYMADKGYDKAMGARPMARVIKDDLKKELANELLFGELSKGGNVKVDCVEDKLTFEYTGVGATSEEAEPS</sequence>